<dbReference type="Proteomes" id="UP000240830">
    <property type="component" value="Unassembled WGS sequence"/>
</dbReference>
<dbReference type="AlphaFoldDB" id="A0A2H9TKL0"/>
<comment type="caution">
    <text evidence="1">The sequence shown here is derived from an EMBL/GenBank/DDBJ whole genome shotgun (WGS) entry which is preliminary data.</text>
</comment>
<organism evidence="1 2">
    <name type="scientific">Paramicrosporidium saccamoebae</name>
    <dbReference type="NCBI Taxonomy" id="1246581"/>
    <lineage>
        <taxon>Eukaryota</taxon>
        <taxon>Fungi</taxon>
        <taxon>Fungi incertae sedis</taxon>
        <taxon>Cryptomycota</taxon>
        <taxon>Cryptomycota incertae sedis</taxon>
        <taxon>Paramicrosporidium</taxon>
    </lineage>
</organism>
<reference evidence="1 2" key="1">
    <citation type="submission" date="2016-10" db="EMBL/GenBank/DDBJ databases">
        <title>The genome of Paramicrosporidium saccamoebae is the missing link in understanding Cryptomycota and Microsporidia evolution.</title>
        <authorList>
            <person name="Quandt C.A."/>
            <person name="Beaudet D."/>
            <person name="Corsaro D."/>
            <person name="Michel R."/>
            <person name="Corradi N."/>
            <person name="James T."/>
        </authorList>
    </citation>
    <scope>NUCLEOTIDE SEQUENCE [LARGE SCALE GENOMIC DNA]</scope>
    <source>
        <strain evidence="1 2">KSL3</strain>
    </source>
</reference>
<protein>
    <recommendedName>
        <fullName evidence="3">Wings apart-like protein C-terminal domain-containing protein</fullName>
    </recommendedName>
</protein>
<evidence type="ECO:0008006" key="3">
    <source>
        <dbReference type="Google" id="ProtNLM"/>
    </source>
</evidence>
<sequence length="444" mass="49393">MIGFIEEEPKKRPENTYSRRGVVKRESLKSVAVGEECINDTNFVKKMLEVFQPTVTSKPVDSESEQGEEEEDSIKRHCVRNVHELLESGGSCRLYDELDYLITGVEALPVGARSNSARNTYLYDLGSKILEDNSPLRTSKLRSSGYLERIISSLVNVEDDYGRRFLLLLLFRLCDDVRRIDHFINVTAGLRLAEWALQREGTLADPTTTPRLERLFAKPYIPALIFATQTSEQSAVLDFRHVDLIAGLINMAKTDVRMSRTLYILEYLGSVGKEVATCVDAVAGCLFADLSAVEMLPLVQTLVSLTGPDEGAERLSRHPKVESLGHLLMAAECQDVQIMLCILIANVVDRYTEARKVFLEDARLVVFLCKNCATGKDLGAYYGMLLGILASEERGLQSALEASNAGLMEAIRLSFDTLLQTLTDSGKLDSALKLQLTSFRSIYG</sequence>
<dbReference type="Gene3D" id="1.25.10.10">
    <property type="entry name" value="Leucine-rich Repeat Variant"/>
    <property type="match status" value="1"/>
</dbReference>
<dbReference type="InterPro" id="IPR011989">
    <property type="entry name" value="ARM-like"/>
</dbReference>
<accession>A0A2H9TKL0</accession>
<name>A0A2H9TKL0_9FUNG</name>
<keyword evidence="2" id="KW-1185">Reference proteome</keyword>
<dbReference type="EMBL" id="MTSL01000132">
    <property type="protein sequence ID" value="PJF18297.1"/>
    <property type="molecule type" value="Genomic_DNA"/>
</dbReference>
<evidence type="ECO:0000313" key="2">
    <source>
        <dbReference type="Proteomes" id="UP000240830"/>
    </source>
</evidence>
<proteinExistence type="predicted"/>
<evidence type="ECO:0000313" key="1">
    <source>
        <dbReference type="EMBL" id="PJF18297.1"/>
    </source>
</evidence>
<gene>
    <name evidence="1" type="ORF">PSACC_01896</name>
</gene>